<dbReference type="NCBIfam" id="TIGR04183">
    <property type="entry name" value="Por_Secre_tail"/>
    <property type="match status" value="1"/>
</dbReference>
<dbReference type="OrthoDB" id="5294031at2"/>
<dbReference type="GO" id="GO:0030246">
    <property type="term" value="F:carbohydrate binding"/>
    <property type="evidence" value="ECO:0007669"/>
    <property type="project" value="InterPro"/>
</dbReference>
<feature type="chain" id="PRO_5002428260" description="BIG2 domain-containing protein" evidence="1">
    <location>
        <begin position="22"/>
        <end position="750"/>
    </location>
</feature>
<gene>
    <name evidence="3" type="ORF">JCM15548_1401</name>
</gene>
<dbReference type="SUPFAM" id="SSF49373">
    <property type="entry name" value="Invasin/intimin cell-adhesion fragments"/>
    <property type="match status" value="2"/>
</dbReference>
<dbReference type="Pfam" id="PF18962">
    <property type="entry name" value="Por_Secre_tail"/>
    <property type="match status" value="1"/>
</dbReference>
<dbReference type="STRING" id="1236989.JCM15548_1401"/>
<dbReference type="Gene3D" id="2.60.40.680">
    <property type="match status" value="2"/>
</dbReference>
<accession>A0A0E9LRU5</accession>
<proteinExistence type="predicted"/>
<feature type="domain" description="BIG2" evidence="2">
    <location>
        <begin position="362"/>
        <end position="432"/>
    </location>
</feature>
<evidence type="ECO:0000259" key="2">
    <source>
        <dbReference type="SMART" id="SM00635"/>
    </source>
</evidence>
<feature type="signal peptide" evidence="1">
    <location>
        <begin position="1"/>
        <end position="21"/>
    </location>
</feature>
<organism evidence="3 4">
    <name type="scientific">Geofilum rubicundum JCM 15548</name>
    <dbReference type="NCBI Taxonomy" id="1236989"/>
    <lineage>
        <taxon>Bacteria</taxon>
        <taxon>Pseudomonadati</taxon>
        <taxon>Bacteroidota</taxon>
        <taxon>Bacteroidia</taxon>
        <taxon>Marinilabiliales</taxon>
        <taxon>Marinilabiliaceae</taxon>
        <taxon>Geofilum</taxon>
    </lineage>
</organism>
<keyword evidence="4" id="KW-1185">Reference proteome</keyword>
<dbReference type="InterPro" id="IPR008965">
    <property type="entry name" value="CBM2/CBM3_carb-bd_dom_sf"/>
</dbReference>
<dbReference type="RefSeq" id="WP_062122156.1">
    <property type="nucleotide sequence ID" value="NZ_BAZW01000002.1"/>
</dbReference>
<dbReference type="InterPro" id="IPR026444">
    <property type="entry name" value="Secre_tail"/>
</dbReference>
<comment type="caution">
    <text evidence="3">The sequence shown here is derived from an EMBL/GenBank/DDBJ whole genome shotgun (WGS) entry which is preliminary data.</text>
</comment>
<evidence type="ECO:0000313" key="4">
    <source>
        <dbReference type="Proteomes" id="UP000032900"/>
    </source>
</evidence>
<name>A0A0E9LRU5_9BACT</name>
<dbReference type="CDD" id="cd08547">
    <property type="entry name" value="Type_II_cohesin"/>
    <property type="match status" value="2"/>
</dbReference>
<evidence type="ECO:0000256" key="1">
    <source>
        <dbReference type="SAM" id="SignalP"/>
    </source>
</evidence>
<feature type="domain" description="BIG2" evidence="2">
    <location>
        <begin position="153"/>
        <end position="224"/>
    </location>
</feature>
<reference evidence="3 4" key="1">
    <citation type="journal article" date="2015" name="Microbes Environ.">
        <title>Distribution and evolution of nitrogen fixation genes in the phylum bacteroidetes.</title>
        <authorList>
            <person name="Inoue J."/>
            <person name="Oshima K."/>
            <person name="Suda W."/>
            <person name="Sakamoto M."/>
            <person name="Iino T."/>
            <person name="Noda S."/>
            <person name="Hongoh Y."/>
            <person name="Hattori M."/>
            <person name="Ohkuma M."/>
        </authorList>
    </citation>
    <scope>NUCLEOTIDE SEQUENCE [LARGE SCALE GENOMIC DNA]</scope>
    <source>
        <strain evidence="3">JCM 15548</strain>
    </source>
</reference>
<keyword evidence="1" id="KW-0732">Signal</keyword>
<protein>
    <recommendedName>
        <fullName evidence="2">BIG2 domain-containing protein</fullName>
    </recommendedName>
</protein>
<dbReference type="Proteomes" id="UP000032900">
    <property type="component" value="Unassembled WGS sequence"/>
</dbReference>
<dbReference type="InterPro" id="IPR008964">
    <property type="entry name" value="Invasin/intimin_cell_adhesion"/>
</dbReference>
<dbReference type="Pfam" id="PF00963">
    <property type="entry name" value="Cohesin"/>
    <property type="match status" value="1"/>
</dbReference>
<dbReference type="AlphaFoldDB" id="A0A0E9LRU5"/>
<dbReference type="InterPro" id="IPR003343">
    <property type="entry name" value="Big_2"/>
</dbReference>
<dbReference type="SMART" id="SM00635">
    <property type="entry name" value="BID_2"/>
    <property type="match status" value="2"/>
</dbReference>
<dbReference type="EMBL" id="BAZW01000002">
    <property type="protein sequence ID" value="GAO28322.1"/>
    <property type="molecule type" value="Genomic_DNA"/>
</dbReference>
<dbReference type="SUPFAM" id="SSF49384">
    <property type="entry name" value="Carbohydrate-binding domain"/>
    <property type="match status" value="2"/>
</dbReference>
<dbReference type="Gene3D" id="2.60.40.1080">
    <property type="match status" value="1"/>
</dbReference>
<evidence type="ECO:0000313" key="3">
    <source>
        <dbReference type="EMBL" id="GAO28322.1"/>
    </source>
</evidence>
<dbReference type="GO" id="GO:0000272">
    <property type="term" value="P:polysaccharide catabolic process"/>
    <property type="evidence" value="ECO:0007669"/>
    <property type="project" value="InterPro"/>
</dbReference>
<dbReference type="InterPro" id="IPR002102">
    <property type="entry name" value="Cohesin_dom"/>
</dbReference>
<sequence length="750" mass="81013">MKHTIYILLCCLAFTAQAIRAQDPVFSLSAGLQVTAGETFEVHLSVNSDLSPQNVLAYSFAFTYNASLLEIKEVHYDTKLQSFNNINNTLPVGKVTLTGASTSQIEGSGTLITLTFEALAGGNAALNFMANECVLNEGMPTASFQNGSISIAHKPVIALSPNTAFLAIGQTLQCNLSGSGTTPFSWGVTHPEVASVSESGLVTALGHGTTKVFVEDAAGLRDTTDNFIKVTALSLSFPGDLQEWQGWELDIPVNATGFDLLDVVSGQLTLGYRADVLQFIEAKTNGTLLEHSTISAGEVPGGQLNLAFASTTPLNASSDQLVVLRFKVLPGATASTTLNFSNVVFNEAIAAFTTNGSFSPKILPILSISPASATMVAGDTLMFTASNGHEPYTWSTSDQRVARVNEAGRLIAYEGGIMDLIVKDAVGAITTLKNIRVSDMRVYFPTDTLERINSVTLTRCLIDAVPLARQAVSSIEGEISVSNAHIKVLDIATEGSLTEGWQKIITPISDQRIRFYLAGSTPFRSKGTAFYVSMELMEGFKEYDRSAILFHHLLINEGAPIPEPISGSLEGKHFTDQDKSIYLGESTGELIVPESEEGTISKWQKRKRLPGQTMPWTDLEITARQISDIPEELGEWEYNVLIDGVSVKVANILVLPIPVSLGPDINTEDNLNPAFKIYPNPTTGQLFLDLKKAHKQLTINIINIGGQRVAEKRFNNQRSVQLDIPGPGGVYFIEINAGNRKIVLKAIKHQ</sequence>